<dbReference type="PANTHER" id="PTHR30137">
    <property type="entry name" value="LUCIFERASE-LIKE MONOOXYGENASE"/>
    <property type="match status" value="1"/>
</dbReference>
<gene>
    <name evidence="4" type="ORF">BST47_11375</name>
</gene>
<keyword evidence="5" id="KW-1185">Reference proteome</keyword>
<dbReference type="RefSeq" id="WP_165799774.1">
    <property type="nucleotide sequence ID" value="NZ_MVIM01000005.1"/>
</dbReference>
<dbReference type="InterPro" id="IPR036661">
    <property type="entry name" value="Luciferase-like_sf"/>
</dbReference>
<evidence type="ECO:0000313" key="4">
    <source>
        <dbReference type="EMBL" id="ORB65563.1"/>
    </source>
</evidence>
<comment type="caution">
    <text evidence="4">The sequence shown here is derived from an EMBL/GenBank/DDBJ whole genome shotgun (WGS) entry which is preliminary data.</text>
</comment>
<accession>A0A1X0JRL3</accession>
<dbReference type="EMBL" id="MVIM01000005">
    <property type="protein sequence ID" value="ORB65563.1"/>
    <property type="molecule type" value="Genomic_DNA"/>
</dbReference>
<dbReference type="Pfam" id="PF00296">
    <property type="entry name" value="Bac_luciferase"/>
    <property type="match status" value="1"/>
</dbReference>
<evidence type="ECO:0000313" key="5">
    <source>
        <dbReference type="Proteomes" id="UP000192411"/>
    </source>
</evidence>
<dbReference type="AlphaFoldDB" id="A0A1X0JRL3"/>
<evidence type="ECO:0000256" key="2">
    <source>
        <dbReference type="ARBA" id="ARBA00023033"/>
    </source>
</evidence>
<keyword evidence="1" id="KW-0560">Oxidoreductase</keyword>
<sequence length="345" mass="38327">MTLKFGVLWPFRNPESVAWDEFYRSHLDLIVESERMGFDEAWLTEHHFIDDGYSPSLFPIGAAIAARTERIRIGTFLLLLPLHNAVRVAEDTATLDIISGGRFDLGVGLGYRPGEFDAQGIPARERASRMQESLPLLRRLLSGENVTFDGKYNRLNNIRISPPVLQKPHPPIWVGGTAPKAIERAANMGVHFLSGGPGSAAVYDDALRANGRDPRDFHVAATLPTFVAPTTQQAWEIAAEPLRYMTAGYLRWNAEAKGASTGDSPTLPSVEEIVRRQSMDFFGGDMLVGSPQDVIEKIERYRSGARLTHLVAGMALPGMHPDEIRSGMELFAREVIPHFREPRSR</sequence>
<dbReference type="InterPro" id="IPR050766">
    <property type="entry name" value="Bact_Lucif_Oxidored"/>
</dbReference>
<keyword evidence="2" id="KW-0503">Monooxygenase</keyword>
<dbReference type="GO" id="GO:0016705">
    <property type="term" value="F:oxidoreductase activity, acting on paired donors, with incorporation or reduction of molecular oxygen"/>
    <property type="evidence" value="ECO:0007669"/>
    <property type="project" value="InterPro"/>
</dbReference>
<evidence type="ECO:0000259" key="3">
    <source>
        <dbReference type="Pfam" id="PF00296"/>
    </source>
</evidence>
<organism evidence="4 5">
    <name type="scientific">Mycolicibacterium tusciae</name>
    <dbReference type="NCBI Taxonomy" id="75922"/>
    <lineage>
        <taxon>Bacteria</taxon>
        <taxon>Bacillati</taxon>
        <taxon>Actinomycetota</taxon>
        <taxon>Actinomycetes</taxon>
        <taxon>Mycobacteriales</taxon>
        <taxon>Mycobacteriaceae</taxon>
        <taxon>Mycolicibacterium</taxon>
    </lineage>
</organism>
<dbReference type="GO" id="GO:0004497">
    <property type="term" value="F:monooxygenase activity"/>
    <property type="evidence" value="ECO:0007669"/>
    <property type="project" value="UniProtKB-KW"/>
</dbReference>
<feature type="domain" description="Luciferase-like" evidence="3">
    <location>
        <begin position="4"/>
        <end position="303"/>
    </location>
</feature>
<dbReference type="STRING" id="75922.BST47_11375"/>
<name>A0A1X0JRL3_9MYCO</name>
<dbReference type="PANTHER" id="PTHR30137:SF8">
    <property type="entry name" value="BLR5498 PROTEIN"/>
    <property type="match status" value="1"/>
</dbReference>
<dbReference type="GO" id="GO:0005829">
    <property type="term" value="C:cytosol"/>
    <property type="evidence" value="ECO:0007669"/>
    <property type="project" value="TreeGrafter"/>
</dbReference>
<proteinExistence type="predicted"/>
<dbReference type="InterPro" id="IPR011251">
    <property type="entry name" value="Luciferase-like_dom"/>
</dbReference>
<reference evidence="4 5" key="1">
    <citation type="submission" date="2017-02" db="EMBL/GenBank/DDBJ databases">
        <title>The new phylogeny of genus Mycobacterium.</title>
        <authorList>
            <person name="Tortoli E."/>
            <person name="Trovato A."/>
            <person name="Cirillo D.M."/>
        </authorList>
    </citation>
    <scope>NUCLEOTIDE SEQUENCE [LARGE SCALE GENOMIC DNA]</scope>
    <source>
        <strain evidence="4 5">DSM 44338</strain>
    </source>
</reference>
<dbReference type="Proteomes" id="UP000192411">
    <property type="component" value="Unassembled WGS sequence"/>
</dbReference>
<evidence type="ECO:0000256" key="1">
    <source>
        <dbReference type="ARBA" id="ARBA00023002"/>
    </source>
</evidence>
<dbReference type="Gene3D" id="3.20.20.30">
    <property type="entry name" value="Luciferase-like domain"/>
    <property type="match status" value="1"/>
</dbReference>
<dbReference type="SUPFAM" id="SSF51679">
    <property type="entry name" value="Bacterial luciferase-like"/>
    <property type="match status" value="1"/>
</dbReference>
<protein>
    <recommendedName>
        <fullName evidence="3">Luciferase-like domain-containing protein</fullName>
    </recommendedName>
</protein>